<dbReference type="EMBL" id="JBDFQZ010000004">
    <property type="protein sequence ID" value="KAK9734286.1"/>
    <property type="molecule type" value="Genomic_DNA"/>
</dbReference>
<evidence type="ECO:0000256" key="1">
    <source>
        <dbReference type="SAM" id="MobiDB-lite"/>
    </source>
</evidence>
<feature type="region of interest" description="Disordered" evidence="1">
    <location>
        <begin position="92"/>
        <end position="118"/>
    </location>
</feature>
<protein>
    <recommendedName>
        <fullName evidence="5">Histidine-rich glycoprotein</fullName>
    </recommendedName>
</protein>
<dbReference type="AlphaFoldDB" id="A0AAW1LNJ5"/>
<feature type="compositionally biased region" description="Basic residues" evidence="1">
    <location>
        <begin position="193"/>
        <end position="208"/>
    </location>
</feature>
<feature type="signal peptide" evidence="2">
    <location>
        <begin position="1"/>
        <end position="18"/>
    </location>
</feature>
<reference evidence="3" key="1">
    <citation type="submission" date="2024-03" db="EMBL/GenBank/DDBJ databases">
        <title>WGS assembly of Saponaria officinalis var. Norfolk2.</title>
        <authorList>
            <person name="Jenkins J."/>
            <person name="Shu S."/>
            <person name="Grimwood J."/>
            <person name="Barry K."/>
            <person name="Goodstein D."/>
            <person name="Schmutz J."/>
            <person name="Leebens-Mack J."/>
            <person name="Osbourn A."/>
        </authorList>
    </citation>
    <scope>NUCLEOTIDE SEQUENCE [LARGE SCALE GENOMIC DNA]</scope>
    <source>
        <strain evidence="3">JIC</strain>
    </source>
</reference>
<organism evidence="3 4">
    <name type="scientific">Saponaria officinalis</name>
    <name type="common">Common soapwort</name>
    <name type="synonym">Lychnis saponaria</name>
    <dbReference type="NCBI Taxonomy" id="3572"/>
    <lineage>
        <taxon>Eukaryota</taxon>
        <taxon>Viridiplantae</taxon>
        <taxon>Streptophyta</taxon>
        <taxon>Embryophyta</taxon>
        <taxon>Tracheophyta</taxon>
        <taxon>Spermatophyta</taxon>
        <taxon>Magnoliopsida</taxon>
        <taxon>eudicotyledons</taxon>
        <taxon>Gunneridae</taxon>
        <taxon>Pentapetalae</taxon>
        <taxon>Caryophyllales</taxon>
        <taxon>Caryophyllaceae</taxon>
        <taxon>Caryophylleae</taxon>
        <taxon>Saponaria</taxon>
    </lineage>
</organism>
<sequence>MLKACFFFLFCFTQFLQSTSLLRLLIDSKQGAYALDYRIGPNPKLLFGSASNLERPIHVQNCKDYHHHHHHHHGHAEKAFHQSMAEAPINYEQHHRQQRHHHNHRSTRHKRAPRQTMVPDDAFQFSSRYFAEAPAPSRHHHHHHHHHYHHRHHHKRRRHRHKRFDSHASDLLQVPRFPYQYTADAPAPAPDQHHHHNHHHRRQHRRSPTSKPKESPWLLSKIFSAFWP</sequence>
<comment type="caution">
    <text evidence="3">The sequence shown here is derived from an EMBL/GenBank/DDBJ whole genome shotgun (WGS) entry which is preliminary data.</text>
</comment>
<keyword evidence="2" id="KW-0732">Signal</keyword>
<feature type="region of interest" description="Disordered" evidence="1">
    <location>
        <begin position="181"/>
        <end position="215"/>
    </location>
</feature>
<feature type="chain" id="PRO_5043598229" description="Histidine-rich glycoprotein" evidence="2">
    <location>
        <begin position="19"/>
        <end position="228"/>
    </location>
</feature>
<evidence type="ECO:0000313" key="3">
    <source>
        <dbReference type="EMBL" id="KAK9734286.1"/>
    </source>
</evidence>
<feature type="compositionally biased region" description="Basic residues" evidence="1">
    <location>
        <begin position="96"/>
        <end position="113"/>
    </location>
</feature>
<evidence type="ECO:0000313" key="4">
    <source>
        <dbReference type="Proteomes" id="UP001443914"/>
    </source>
</evidence>
<dbReference type="Proteomes" id="UP001443914">
    <property type="component" value="Unassembled WGS sequence"/>
</dbReference>
<accession>A0AAW1LNJ5</accession>
<gene>
    <name evidence="3" type="ORF">RND81_04G128800</name>
</gene>
<proteinExistence type="predicted"/>
<evidence type="ECO:0000256" key="2">
    <source>
        <dbReference type="SAM" id="SignalP"/>
    </source>
</evidence>
<feature type="compositionally biased region" description="Basic residues" evidence="1">
    <location>
        <begin position="137"/>
        <end position="164"/>
    </location>
</feature>
<name>A0AAW1LNJ5_SAPOF</name>
<feature type="region of interest" description="Disordered" evidence="1">
    <location>
        <begin position="134"/>
        <end position="164"/>
    </location>
</feature>
<keyword evidence="4" id="KW-1185">Reference proteome</keyword>
<evidence type="ECO:0008006" key="5">
    <source>
        <dbReference type="Google" id="ProtNLM"/>
    </source>
</evidence>